<sequence>MSFPNTTVRARIIRFCKLPEDASVMLMKDNYPLLYIGMTGIIRDPSKRIEGRYVEFEPYPREKTQWGLYCSPEKFMDLVILPEECLAIGPPLASCSCKKFEGSGPVVEIDKRIEMPFERLLVAFFGSCEIRNDDLSRVGMGTLDLFGNGMPSLKDIISRATEVDRLPIEERNKRDNEHVLYITVYHENNNSSLESYRAHCFWKMSTKGTEYVNSQRQKIESTMPSRHSVNHYEYMKSFLKKHKGKWAVYPIARMEKPDPSDGPSWHTWAEQAIISLYDAYHPGMRDMPWEGFSNKATCLPGIAALITASDAFSSFARPSFLASPGSDSGLESGLNWNSPILELYRAANGLWTGPERIRHGDDTSCWLYKGPPCRVDDNGDINDPNRLSVTLFPHRMPKNVKDAKENIQRLRLPLRKNHGGEWKVKDGDYVIPVVEIARPSTNHCHPCSYEKFDGVGSYDNFLETFRIAYRIEYTNADGNLETRYLPSDLSGSHGTKEQRDSMDEKWVQAISVLATFEDEWNRRPKRVPASLIDEWPIRRHNIEPNFFTEGLRAVIPMKVNPDRLKRLTDRKTKKLWKSNLEDKWFPNVGTNWQQPFVIKQKSTSQPLEAGHTEKAGDGNVKCKETCRFVYDSTTALDPEEDT</sequence>
<reference evidence="1" key="1">
    <citation type="submission" date="2021-05" db="EMBL/GenBank/DDBJ databases">
        <title>Comparative genomics of three Colletotrichum scovillei strains and genetic complementation revealed genes involved fungal growth and virulence on chili pepper.</title>
        <authorList>
            <person name="Hsieh D.-K."/>
            <person name="Chuang S.-C."/>
            <person name="Chen C.-Y."/>
            <person name="Chao Y.-T."/>
            <person name="Lu M.-Y.J."/>
            <person name="Lee M.-H."/>
            <person name="Shih M.-C."/>
        </authorList>
    </citation>
    <scope>NUCLEOTIDE SEQUENCE</scope>
    <source>
        <strain evidence="1">Coll-153</strain>
    </source>
</reference>
<name>A0A9P7UKK1_9PEZI</name>
<dbReference type="EMBL" id="JAESDN010000003">
    <property type="protein sequence ID" value="KAG7053980.1"/>
    <property type="molecule type" value="Genomic_DNA"/>
</dbReference>
<evidence type="ECO:0000313" key="2">
    <source>
        <dbReference type="Proteomes" id="UP000699042"/>
    </source>
</evidence>
<dbReference type="AlphaFoldDB" id="A0A9P7UKK1"/>
<organism evidence="1 2">
    <name type="scientific">Colletotrichum scovillei</name>
    <dbReference type="NCBI Taxonomy" id="1209932"/>
    <lineage>
        <taxon>Eukaryota</taxon>
        <taxon>Fungi</taxon>
        <taxon>Dikarya</taxon>
        <taxon>Ascomycota</taxon>
        <taxon>Pezizomycotina</taxon>
        <taxon>Sordariomycetes</taxon>
        <taxon>Hypocreomycetidae</taxon>
        <taxon>Glomerellales</taxon>
        <taxon>Glomerellaceae</taxon>
        <taxon>Colletotrichum</taxon>
        <taxon>Colletotrichum acutatum species complex</taxon>
    </lineage>
</organism>
<protein>
    <submittedName>
        <fullName evidence="1">Uncharacterized protein</fullName>
    </submittedName>
</protein>
<keyword evidence="2" id="KW-1185">Reference proteome</keyword>
<proteinExistence type="predicted"/>
<evidence type="ECO:0000313" key="1">
    <source>
        <dbReference type="EMBL" id="KAG7053980.1"/>
    </source>
</evidence>
<gene>
    <name evidence="1" type="ORF">JMJ77_001056</name>
</gene>
<dbReference type="Proteomes" id="UP000699042">
    <property type="component" value="Unassembled WGS sequence"/>
</dbReference>
<comment type="caution">
    <text evidence="1">The sequence shown here is derived from an EMBL/GenBank/DDBJ whole genome shotgun (WGS) entry which is preliminary data.</text>
</comment>
<accession>A0A9P7UKK1</accession>